<reference evidence="2 3" key="1">
    <citation type="journal article" date="2014" name="Int. J. Syst. Evol. Microbiol.">
        <title>Carboxylicivirga gen. nov. in the family Marinilabiliaceae with two novel species, Carboxylicivirga mesophila sp. nov. and Carboxylicivirga taeanensis sp. nov., and reclassification of Cytophaga fermentans as Saccharicrinis fermentans gen. nov., comb. nov.</title>
        <authorList>
            <person name="Yang S.H."/>
            <person name="Seo H.S."/>
            <person name="Woo J.H."/>
            <person name="Oh H.M."/>
            <person name="Jang H."/>
            <person name="Lee J.H."/>
            <person name="Kim S.J."/>
            <person name="Kwon K.K."/>
        </authorList>
    </citation>
    <scope>NUCLEOTIDE SEQUENCE [LARGE SCALE GENOMIC DNA]</scope>
    <source>
        <strain evidence="2 3">JCM 18290</strain>
    </source>
</reference>
<dbReference type="EMBL" id="JAGUCN010000004">
    <property type="protein sequence ID" value="MBS2210882.1"/>
    <property type="molecule type" value="Genomic_DNA"/>
</dbReference>
<evidence type="ECO:0000313" key="3">
    <source>
        <dbReference type="Proteomes" id="UP000721861"/>
    </source>
</evidence>
<feature type="domain" description="VOC" evidence="1">
    <location>
        <begin position="4"/>
        <end position="118"/>
    </location>
</feature>
<gene>
    <name evidence="2" type="ORF">KEM09_05700</name>
</gene>
<sequence length="119" mass="13323">MNKLIAWVEIPVLDMHRAVDFYNAVFKLSLKAMDFGNEKMAFFPNDEGALSQAKNFNPSKDGVLTSFNVADSMESTIEHIIERNGTIVLPKTKIEAEGRGYFAIFIDSEGNKIGLYSQN</sequence>
<dbReference type="PROSITE" id="PS51819">
    <property type="entry name" value="VOC"/>
    <property type="match status" value="1"/>
</dbReference>
<name>A0ABS5K7J6_9BACT</name>
<dbReference type="PANTHER" id="PTHR33993:SF2">
    <property type="entry name" value="VOC DOMAIN-CONTAINING PROTEIN"/>
    <property type="match status" value="1"/>
</dbReference>
<proteinExistence type="predicted"/>
<dbReference type="Proteomes" id="UP000721861">
    <property type="component" value="Unassembled WGS sequence"/>
</dbReference>
<dbReference type="SUPFAM" id="SSF54593">
    <property type="entry name" value="Glyoxalase/Bleomycin resistance protein/Dihydroxybiphenyl dioxygenase"/>
    <property type="match status" value="1"/>
</dbReference>
<keyword evidence="3" id="KW-1185">Reference proteome</keyword>
<comment type="caution">
    <text evidence="2">The sequence shown here is derived from an EMBL/GenBank/DDBJ whole genome shotgun (WGS) entry which is preliminary data.</text>
</comment>
<accession>A0ABS5K7J6</accession>
<dbReference type="RefSeq" id="WP_212226603.1">
    <property type="nucleotide sequence ID" value="NZ_JAGUCN010000004.1"/>
</dbReference>
<dbReference type="InterPro" id="IPR004360">
    <property type="entry name" value="Glyas_Fos-R_dOase_dom"/>
</dbReference>
<dbReference type="Pfam" id="PF00903">
    <property type="entry name" value="Glyoxalase"/>
    <property type="match status" value="1"/>
</dbReference>
<dbReference type="PANTHER" id="PTHR33993">
    <property type="entry name" value="GLYOXALASE-RELATED"/>
    <property type="match status" value="1"/>
</dbReference>
<evidence type="ECO:0000313" key="2">
    <source>
        <dbReference type="EMBL" id="MBS2210882.1"/>
    </source>
</evidence>
<dbReference type="InterPro" id="IPR037523">
    <property type="entry name" value="VOC_core"/>
</dbReference>
<dbReference type="InterPro" id="IPR052164">
    <property type="entry name" value="Anthracycline_SecMetBiosynth"/>
</dbReference>
<dbReference type="Gene3D" id="3.10.180.10">
    <property type="entry name" value="2,3-Dihydroxybiphenyl 1,2-Dioxygenase, domain 1"/>
    <property type="match status" value="1"/>
</dbReference>
<protein>
    <submittedName>
        <fullName evidence="2">VOC family protein</fullName>
    </submittedName>
</protein>
<evidence type="ECO:0000259" key="1">
    <source>
        <dbReference type="PROSITE" id="PS51819"/>
    </source>
</evidence>
<dbReference type="InterPro" id="IPR029068">
    <property type="entry name" value="Glyas_Bleomycin-R_OHBP_Dase"/>
</dbReference>
<organism evidence="2 3">
    <name type="scientific">Carboxylicivirga mesophila</name>
    <dbReference type="NCBI Taxonomy" id="1166478"/>
    <lineage>
        <taxon>Bacteria</taxon>
        <taxon>Pseudomonadati</taxon>
        <taxon>Bacteroidota</taxon>
        <taxon>Bacteroidia</taxon>
        <taxon>Marinilabiliales</taxon>
        <taxon>Marinilabiliaceae</taxon>
        <taxon>Carboxylicivirga</taxon>
    </lineage>
</organism>
<dbReference type="CDD" id="cd07247">
    <property type="entry name" value="SgaA_N_like"/>
    <property type="match status" value="1"/>
</dbReference>